<dbReference type="Pfam" id="PF13304">
    <property type="entry name" value="AAA_21"/>
    <property type="match status" value="1"/>
</dbReference>
<dbReference type="InterPro" id="IPR051396">
    <property type="entry name" value="Bact_Antivir_Def_Nuclease"/>
</dbReference>
<dbReference type="CDD" id="cd00267">
    <property type="entry name" value="ABC_ATPase"/>
    <property type="match status" value="1"/>
</dbReference>
<dbReference type="PANTHER" id="PTHR43581:SF4">
    <property type="entry name" value="ATP_GTP PHOSPHATASE"/>
    <property type="match status" value="1"/>
</dbReference>
<dbReference type="SMART" id="SM00382">
    <property type="entry name" value="AAA"/>
    <property type="match status" value="1"/>
</dbReference>
<evidence type="ECO:0000313" key="3">
    <source>
        <dbReference type="Proteomes" id="UP001626593"/>
    </source>
</evidence>
<organism evidence="2 3">
    <name type="scientific">Aromatoleum evansii</name>
    <name type="common">Azoarcus evansii</name>
    <dbReference type="NCBI Taxonomy" id="59406"/>
    <lineage>
        <taxon>Bacteria</taxon>
        <taxon>Pseudomonadati</taxon>
        <taxon>Pseudomonadota</taxon>
        <taxon>Betaproteobacteria</taxon>
        <taxon>Rhodocyclales</taxon>
        <taxon>Rhodocyclaceae</taxon>
        <taxon>Aromatoleum</taxon>
    </lineage>
</organism>
<evidence type="ECO:0000313" key="2">
    <source>
        <dbReference type="EMBL" id="WRL46341.1"/>
    </source>
</evidence>
<dbReference type="RefSeq" id="WP_407279184.1">
    <property type="nucleotide sequence ID" value="NZ_CP141259.1"/>
</dbReference>
<dbReference type="Proteomes" id="UP001626593">
    <property type="component" value="Chromosome"/>
</dbReference>
<sequence length="412" mass="46645">MHQFVTLRLEQWRQFHSIDLDLSRQTTVLTGANGCGKTTILNVLSHHFGWNVNFVSTPFMGGKRKKKFFSDIRRLFLDEQNEPAGSVEVGELRYSNGITSKLLTPEGRSNNPQYQLSHQNKQAVVGMHIPSHRPAITYQQIDQIPTNPKSNQQHYQEFQQLLLQTYGSANVRNPGLILKQSLISLALFGAGNDYVQENQEYRELFEGFQGVLSILLPKSIGFRKIEIRMPDVVLVTDSGDFSLDAMSGGVSSLFGIAWQIHMYGADKEACTVIIDEPENHLHPSMQRTLLPNLERAFPKYRFIIATHSPFIVTSNKNANVFGLIHNEERQVISEHLEHADLASTPDRVLREILDVPTTIPVWVEHEIKNVLKKYQDHPDNEEKIKAIFSEFQRLGVSDSLSGFLGDGRGGDE</sequence>
<dbReference type="InterPro" id="IPR003593">
    <property type="entry name" value="AAA+_ATPase"/>
</dbReference>
<keyword evidence="3" id="KW-1185">Reference proteome</keyword>
<dbReference type="EMBL" id="CP141259">
    <property type="protein sequence ID" value="WRL46341.1"/>
    <property type="molecule type" value="Genomic_DNA"/>
</dbReference>
<dbReference type="PANTHER" id="PTHR43581">
    <property type="entry name" value="ATP/GTP PHOSPHATASE"/>
    <property type="match status" value="1"/>
</dbReference>
<gene>
    <name evidence="2" type="ORF">U5817_24605</name>
</gene>
<evidence type="ECO:0000259" key="1">
    <source>
        <dbReference type="SMART" id="SM00382"/>
    </source>
</evidence>
<protein>
    <submittedName>
        <fullName evidence="2">AAA family ATPase</fullName>
    </submittedName>
</protein>
<proteinExistence type="predicted"/>
<feature type="domain" description="AAA+ ATPase" evidence="1">
    <location>
        <begin position="23"/>
        <end position="342"/>
    </location>
</feature>
<dbReference type="InterPro" id="IPR027417">
    <property type="entry name" value="P-loop_NTPase"/>
</dbReference>
<dbReference type="InterPro" id="IPR003959">
    <property type="entry name" value="ATPase_AAA_core"/>
</dbReference>
<dbReference type="SUPFAM" id="SSF52540">
    <property type="entry name" value="P-loop containing nucleoside triphosphate hydrolases"/>
    <property type="match status" value="1"/>
</dbReference>
<name>A0ABZ1AMU2_AROEV</name>
<accession>A0ABZ1AMU2</accession>
<dbReference type="Gene3D" id="3.40.50.300">
    <property type="entry name" value="P-loop containing nucleotide triphosphate hydrolases"/>
    <property type="match status" value="1"/>
</dbReference>
<reference evidence="2 3" key="1">
    <citation type="submission" date="2023-12" db="EMBL/GenBank/DDBJ databases">
        <title>A. evansii MAY27, complete genome.</title>
        <authorList>
            <person name="Wang Y."/>
        </authorList>
    </citation>
    <scope>NUCLEOTIDE SEQUENCE [LARGE SCALE GENOMIC DNA]</scope>
    <source>
        <strain evidence="2 3">MAY27</strain>
    </source>
</reference>